<sequence length="130" mass="14389">MDALGSTKFAHRRSSFSPHCSAHVKPLDNWVFVLLLDVLLTSSSNIRPQIPSRMRGMYFSDDDAVLQLASVDGVVARVVGRAISKFMAKRTPRFLNQLLKVDPRAIVGIKEQLGERLQLGRAVPSVATMN</sequence>
<dbReference type="EMBL" id="CM047586">
    <property type="protein sequence ID" value="KAI9909642.1"/>
    <property type="molecule type" value="Genomic_DNA"/>
</dbReference>
<evidence type="ECO:0000313" key="1">
    <source>
        <dbReference type="EMBL" id="KAI9909642.1"/>
    </source>
</evidence>
<accession>A0ACC0VTX3</accession>
<comment type="caution">
    <text evidence="1">The sequence shown here is derived from an EMBL/GenBank/DDBJ whole genome shotgun (WGS) entry which is preliminary data.</text>
</comment>
<dbReference type="Proteomes" id="UP001163321">
    <property type="component" value="Chromosome 7"/>
</dbReference>
<gene>
    <name evidence="1" type="ORF">PsorP6_014620</name>
</gene>
<evidence type="ECO:0000313" key="2">
    <source>
        <dbReference type="Proteomes" id="UP001163321"/>
    </source>
</evidence>
<name>A0ACC0VTX3_9STRA</name>
<reference evidence="1 2" key="1">
    <citation type="journal article" date="2022" name="bioRxiv">
        <title>The genome of the oomycete Peronosclerospora sorghi, a cosmopolitan pathogen of maize and sorghum, is inflated with dispersed pseudogenes.</title>
        <authorList>
            <person name="Fletcher K."/>
            <person name="Martin F."/>
            <person name="Isakeit T."/>
            <person name="Cavanaugh K."/>
            <person name="Magill C."/>
            <person name="Michelmore R."/>
        </authorList>
    </citation>
    <scope>NUCLEOTIDE SEQUENCE [LARGE SCALE GENOMIC DNA]</scope>
    <source>
        <strain evidence="1">P6</strain>
    </source>
</reference>
<organism evidence="1 2">
    <name type="scientific">Peronosclerospora sorghi</name>
    <dbReference type="NCBI Taxonomy" id="230839"/>
    <lineage>
        <taxon>Eukaryota</taxon>
        <taxon>Sar</taxon>
        <taxon>Stramenopiles</taxon>
        <taxon>Oomycota</taxon>
        <taxon>Peronosporomycetes</taxon>
        <taxon>Peronosporales</taxon>
        <taxon>Peronosporaceae</taxon>
        <taxon>Peronosclerospora</taxon>
    </lineage>
</organism>
<protein>
    <submittedName>
        <fullName evidence="1">Uncharacterized protein</fullName>
    </submittedName>
</protein>
<keyword evidence="2" id="KW-1185">Reference proteome</keyword>
<proteinExistence type="predicted"/>